<organism evidence="5 6">
    <name type="scientific">Actinospica durhamensis</name>
    <dbReference type="NCBI Taxonomy" id="1508375"/>
    <lineage>
        <taxon>Bacteria</taxon>
        <taxon>Bacillati</taxon>
        <taxon>Actinomycetota</taxon>
        <taxon>Actinomycetes</taxon>
        <taxon>Catenulisporales</taxon>
        <taxon>Actinospicaceae</taxon>
        <taxon>Actinospica</taxon>
    </lineage>
</organism>
<evidence type="ECO:0000313" key="5">
    <source>
        <dbReference type="EMBL" id="MBR7834095.1"/>
    </source>
</evidence>
<dbReference type="RefSeq" id="WP_212528617.1">
    <property type="nucleotide sequence ID" value="NZ_JAGSOG010000048.1"/>
</dbReference>
<evidence type="ECO:0000313" key="6">
    <source>
        <dbReference type="Proteomes" id="UP000675781"/>
    </source>
</evidence>
<gene>
    <name evidence="5" type="ORF">KDL01_12520</name>
</gene>
<feature type="compositionally biased region" description="Low complexity" evidence="1">
    <location>
        <begin position="107"/>
        <end position="129"/>
    </location>
</feature>
<feature type="transmembrane region" description="Helical" evidence="2">
    <location>
        <begin position="501"/>
        <end position="520"/>
    </location>
</feature>
<dbReference type="Pfam" id="PF20269">
    <property type="entry name" value="CATRA-N"/>
    <property type="match status" value="1"/>
</dbReference>
<reference evidence="5" key="1">
    <citation type="submission" date="2021-04" db="EMBL/GenBank/DDBJ databases">
        <title>Genome based classification of Actinospica acidithermotolerans sp. nov., an actinobacterium isolated from an Indonesian hot spring.</title>
        <authorList>
            <person name="Kusuma A.B."/>
            <person name="Putra K.E."/>
            <person name="Nafisah S."/>
            <person name="Loh J."/>
            <person name="Nouioui I."/>
            <person name="Goodfellow M."/>
        </authorList>
    </citation>
    <scope>NUCLEOTIDE SEQUENCE</scope>
    <source>
        <strain evidence="5">CSCA 57</strain>
    </source>
</reference>
<feature type="domain" description="CASPASE and TPR Repeat-Associated C-terminal" evidence="4">
    <location>
        <begin position="234"/>
        <end position="374"/>
    </location>
</feature>
<name>A0A941EKE8_9ACTN</name>
<protein>
    <submittedName>
        <fullName evidence="5">Uncharacterized protein</fullName>
    </submittedName>
</protein>
<evidence type="ECO:0000259" key="4">
    <source>
        <dbReference type="Pfam" id="PF20270"/>
    </source>
</evidence>
<evidence type="ECO:0000256" key="1">
    <source>
        <dbReference type="SAM" id="MobiDB-lite"/>
    </source>
</evidence>
<feature type="transmembrane region" description="Helical" evidence="2">
    <location>
        <begin position="403"/>
        <end position="425"/>
    </location>
</feature>
<dbReference type="Pfam" id="PF20270">
    <property type="entry name" value="CATRA-C"/>
    <property type="match status" value="1"/>
</dbReference>
<dbReference type="InterPro" id="IPR046923">
    <property type="entry name" value="CATRA-C"/>
</dbReference>
<feature type="domain" description="CASPASE and TPR Repeat-Associated N-terminal" evidence="3">
    <location>
        <begin position="7"/>
        <end position="228"/>
    </location>
</feature>
<dbReference type="Proteomes" id="UP000675781">
    <property type="component" value="Unassembled WGS sequence"/>
</dbReference>
<keyword evidence="2" id="KW-1133">Transmembrane helix</keyword>
<evidence type="ECO:0000256" key="2">
    <source>
        <dbReference type="SAM" id="Phobius"/>
    </source>
</evidence>
<sequence length="526" mass="55998">MPLAECELAVHLVAIADGPGGTTGTVRAYGYLLEVWSRCRTRLGMTEPFPDSTAPPEPAPDRAGRSGLLAAAQRPGAGVFQVILRCEDGLLTLSAILSPAGGSAQDQAQEPTREPAQAAAERTQETQAPATDWAELEARWDEVAGEPPAELIGDFRLLLAKDARPSLRSAFPRLGPEAAHWDQGTKTRDGIVLGEVSARDDARIARRIVLLAKPGRDAELSAWAWSRGDLAATPFARYLQHTARLRYELRVWADGAHPRRLRQDVDSAVDALIALLPTGAVDADDPDGGGILSSTGRITALLAAETGVVVTVTRMCEMLRTVEIIHGNMAAVLGRQVAADDTQTLFADDRGLAVWLEHRLADDIAYLNAARERARDVTSFADQVVRRIAGERESAARSRQERLTVLQTAITGSILMALTAIQALGYHPAVRAQAAPALTALLSSLTLALSTRVFGVLLIGRSRVLSWLDVSAWGAAAAAASWLALSLVGNVRLGSLSPTGTTGAVSGAAFALAVTAYFVMTKIRRR</sequence>
<dbReference type="InterPro" id="IPR046922">
    <property type="entry name" value="CATRA-N"/>
</dbReference>
<accession>A0A941EKE8</accession>
<dbReference type="NCBIfam" id="NF038357">
    <property type="entry name" value="BN6_48550_fam"/>
    <property type="match status" value="1"/>
</dbReference>
<comment type="caution">
    <text evidence="5">The sequence shown here is derived from an EMBL/GenBank/DDBJ whole genome shotgun (WGS) entry which is preliminary data.</text>
</comment>
<dbReference type="AlphaFoldDB" id="A0A941EKE8"/>
<feature type="transmembrane region" description="Helical" evidence="2">
    <location>
        <begin position="470"/>
        <end position="489"/>
    </location>
</feature>
<keyword evidence="2" id="KW-0812">Transmembrane</keyword>
<proteinExistence type="predicted"/>
<feature type="transmembrane region" description="Helical" evidence="2">
    <location>
        <begin position="437"/>
        <end position="458"/>
    </location>
</feature>
<keyword evidence="6" id="KW-1185">Reference proteome</keyword>
<dbReference type="EMBL" id="JAGSOG010000048">
    <property type="protein sequence ID" value="MBR7834095.1"/>
    <property type="molecule type" value="Genomic_DNA"/>
</dbReference>
<feature type="region of interest" description="Disordered" evidence="1">
    <location>
        <begin position="101"/>
        <end position="129"/>
    </location>
</feature>
<keyword evidence="2" id="KW-0472">Membrane</keyword>
<evidence type="ECO:0000259" key="3">
    <source>
        <dbReference type="Pfam" id="PF20269"/>
    </source>
</evidence>